<dbReference type="OrthoDB" id="273614at2"/>
<comment type="caution">
    <text evidence="3">The sequence shown here is derived from an EMBL/GenBank/DDBJ whole genome shotgun (WGS) entry which is preliminary data.</text>
</comment>
<dbReference type="AlphaFoldDB" id="A0A4S3ML59"/>
<evidence type="ECO:0000313" key="4">
    <source>
        <dbReference type="Proteomes" id="UP000309450"/>
    </source>
</evidence>
<dbReference type="InterPro" id="IPR016181">
    <property type="entry name" value="Acyl_CoA_acyltransferase"/>
</dbReference>
<dbReference type="PROSITE" id="PS51186">
    <property type="entry name" value="GNAT"/>
    <property type="match status" value="1"/>
</dbReference>
<proteinExistence type="predicted"/>
<evidence type="ECO:0000313" key="3">
    <source>
        <dbReference type="EMBL" id="THD82219.1"/>
    </source>
</evidence>
<gene>
    <name evidence="3" type="ORF">E7811_14175</name>
</gene>
<dbReference type="EMBL" id="SSND01000004">
    <property type="protein sequence ID" value="THD82219.1"/>
    <property type="molecule type" value="Genomic_DNA"/>
</dbReference>
<evidence type="ECO:0000259" key="2">
    <source>
        <dbReference type="PROSITE" id="PS51186"/>
    </source>
</evidence>
<sequence length="163" mass="18749">MEPTEPIVIDDLKIGDAGWIIARHAEIYAAEEGYDITFEGLVAGILSDFLRTRNPARERAFIARRGQERLGCIFCVRQSDEVAKLRLFLVEPAARGTGLGRRLLEDCMEFARRAGYRRMVLWTHESHRAACELYRRIGWRMVSSAPARDFGQDVIDQHWEIDL</sequence>
<dbReference type="RefSeq" id="WP_136395327.1">
    <property type="nucleotide sequence ID" value="NZ_SSND01000004.1"/>
</dbReference>
<dbReference type="GO" id="GO:0008080">
    <property type="term" value="F:N-acetyltransferase activity"/>
    <property type="evidence" value="ECO:0007669"/>
    <property type="project" value="InterPro"/>
</dbReference>
<dbReference type="Proteomes" id="UP000309450">
    <property type="component" value="Unassembled WGS sequence"/>
</dbReference>
<organism evidence="3 4">
    <name type="scientific">Aliigemmobacter aestuarii</name>
    <dbReference type="NCBI Taxonomy" id="1445661"/>
    <lineage>
        <taxon>Bacteria</taxon>
        <taxon>Pseudomonadati</taxon>
        <taxon>Pseudomonadota</taxon>
        <taxon>Alphaproteobacteria</taxon>
        <taxon>Rhodobacterales</taxon>
        <taxon>Paracoccaceae</taxon>
        <taxon>Aliigemmobacter</taxon>
    </lineage>
</organism>
<dbReference type="CDD" id="cd04301">
    <property type="entry name" value="NAT_SF"/>
    <property type="match status" value="1"/>
</dbReference>
<keyword evidence="1 3" id="KW-0808">Transferase</keyword>
<feature type="domain" description="N-acetyltransferase" evidence="2">
    <location>
        <begin position="20"/>
        <end position="163"/>
    </location>
</feature>
<dbReference type="InterPro" id="IPR000182">
    <property type="entry name" value="GNAT_dom"/>
</dbReference>
<dbReference type="PANTHER" id="PTHR13947:SF37">
    <property type="entry name" value="LD18367P"/>
    <property type="match status" value="1"/>
</dbReference>
<dbReference type="SUPFAM" id="SSF55729">
    <property type="entry name" value="Acyl-CoA N-acyltransferases (Nat)"/>
    <property type="match status" value="1"/>
</dbReference>
<dbReference type="PANTHER" id="PTHR13947">
    <property type="entry name" value="GNAT FAMILY N-ACETYLTRANSFERASE"/>
    <property type="match status" value="1"/>
</dbReference>
<dbReference type="Pfam" id="PF00583">
    <property type="entry name" value="Acetyltransf_1"/>
    <property type="match status" value="1"/>
</dbReference>
<accession>A0A4S3ML59</accession>
<evidence type="ECO:0000256" key="1">
    <source>
        <dbReference type="ARBA" id="ARBA00022679"/>
    </source>
</evidence>
<protein>
    <submittedName>
        <fullName evidence="3">GNAT family N-acetyltransferase</fullName>
    </submittedName>
</protein>
<dbReference type="InterPro" id="IPR050769">
    <property type="entry name" value="NAT_camello-type"/>
</dbReference>
<reference evidence="3 4" key="1">
    <citation type="submission" date="2019-04" db="EMBL/GenBank/DDBJ databases">
        <title>Draft genome sequence of Gemmobacter aestuarii sp. nov.</title>
        <authorList>
            <person name="Hameed A."/>
            <person name="Lin S.-Y."/>
            <person name="Shahina M."/>
            <person name="Lai W.-A."/>
            <person name="Young C.-C."/>
        </authorList>
    </citation>
    <scope>NUCLEOTIDE SEQUENCE [LARGE SCALE GENOMIC DNA]</scope>
    <source>
        <strain evidence="3 4">CC-PW-75</strain>
    </source>
</reference>
<name>A0A4S3ML59_9RHOB</name>
<keyword evidence="4" id="KW-1185">Reference proteome</keyword>
<dbReference type="Gene3D" id="3.40.630.30">
    <property type="match status" value="1"/>
</dbReference>